<dbReference type="CDD" id="cd03319">
    <property type="entry name" value="L-Ala-DL-Glu_epimerase"/>
    <property type="match status" value="1"/>
</dbReference>
<dbReference type="NCBIfam" id="NF042940">
    <property type="entry name" value="racemase_DgcA"/>
    <property type="match status" value="1"/>
</dbReference>
<dbReference type="EMBL" id="NWUF01000025">
    <property type="protein sequence ID" value="PCE40617.1"/>
    <property type="molecule type" value="Genomic_DNA"/>
</dbReference>
<feature type="binding site" evidence="6">
    <location>
        <position position="206"/>
    </location>
    <ligand>
        <name>Mg(2+)</name>
        <dbReference type="ChEBI" id="CHEBI:18420"/>
    </ligand>
</feature>
<keyword evidence="10" id="KW-1185">Reference proteome</keyword>
<reference evidence="9 10" key="1">
    <citation type="submission" date="2017-09" db="EMBL/GenBank/DDBJ databases">
        <title>The Catabolism of 3,6-Dichlorosalicylic acid is Initiated by the Cytochrome P450 Monooxygenase DsmABC in Rhizorhabdus dicambivorans Ndbn-20.</title>
        <authorList>
            <person name="Na L."/>
        </authorList>
    </citation>
    <scope>NUCLEOTIDE SEQUENCE [LARGE SCALE GENOMIC DNA]</scope>
    <source>
        <strain evidence="9 10">Ndbn-20m</strain>
    </source>
</reference>
<dbReference type="OrthoDB" id="9782675at2"/>
<dbReference type="InterPro" id="IPR036849">
    <property type="entry name" value="Enolase-like_C_sf"/>
</dbReference>
<dbReference type="Proteomes" id="UP000218934">
    <property type="component" value="Unassembled WGS sequence"/>
</dbReference>
<dbReference type="InterPro" id="IPR013342">
    <property type="entry name" value="Mandelate_racemase_C"/>
</dbReference>
<evidence type="ECO:0000256" key="5">
    <source>
        <dbReference type="PIRSR" id="PIRSR634603-1"/>
    </source>
</evidence>
<dbReference type="GO" id="GO:0046872">
    <property type="term" value="F:metal ion binding"/>
    <property type="evidence" value="ECO:0007669"/>
    <property type="project" value="UniProtKB-KW"/>
</dbReference>
<dbReference type="GO" id="GO:0016855">
    <property type="term" value="F:racemase and epimerase activity, acting on amino acids and derivatives"/>
    <property type="evidence" value="ECO:0007669"/>
    <property type="project" value="UniProtKB-UniRule"/>
</dbReference>
<dbReference type="InterPro" id="IPR034593">
    <property type="entry name" value="DgoD-like"/>
</dbReference>
<dbReference type="KEGG" id="rdi:CMV14_14245"/>
<evidence type="ECO:0000313" key="10">
    <source>
        <dbReference type="Proteomes" id="UP000218934"/>
    </source>
</evidence>
<dbReference type="InterPro" id="IPR029065">
    <property type="entry name" value="Enolase_C-like"/>
</dbReference>
<dbReference type="Gene3D" id="3.20.20.120">
    <property type="entry name" value="Enolase-like C-terminal domain"/>
    <property type="match status" value="1"/>
</dbReference>
<protein>
    <recommendedName>
        <fullName evidence="7">Dipeptide epimerase</fullName>
        <ecNumber evidence="7">5.1.1.-</ecNumber>
    </recommendedName>
</protein>
<evidence type="ECO:0000256" key="7">
    <source>
        <dbReference type="RuleBase" id="RU366006"/>
    </source>
</evidence>
<dbReference type="SUPFAM" id="SSF54826">
    <property type="entry name" value="Enolase N-terminal domain-like"/>
    <property type="match status" value="1"/>
</dbReference>
<dbReference type="Pfam" id="PF13378">
    <property type="entry name" value="MR_MLE_C"/>
    <property type="match status" value="1"/>
</dbReference>
<organism evidence="9 10">
    <name type="scientific">Rhizorhabdus dicambivorans</name>
    <dbReference type="NCBI Taxonomy" id="1850238"/>
    <lineage>
        <taxon>Bacteria</taxon>
        <taxon>Pseudomonadati</taxon>
        <taxon>Pseudomonadota</taxon>
        <taxon>Alphaproteobacteria</taxon>
        <taxon>Sphingomonadales</taxon>
        <taxon>Sphingomonadaceae</taxon>
        <taxon>Rhizorhabdus</taxon>
    </lineage>
</organism>
<comment type="caution">
    <text evidence="9">The sequence shown here is derived from an EMBL/GenBank/DDBJ whole genome shotgun (WGS) entry which is preliminary data.</text>
</comment>
<sequence>MAETGGRSLAARIETWPVAGSFVIARGAKTHVDTVLVEIAEGGHVGRGEATAIYYHGESAESVRAQAQAMAGAIAAGLDRDRLLAAMPRGAARNAIDSALWDLEAKLTARPAWLLAGLAEPGPLQSAFTISLGEPARMEADARAAAAVYPLLKLKLAGEGDIDRVAAVRRGAPDARLIVDANESWTGRDVAAEAAALLPYGVELIEQPVKAGEDHLLDGVVSPIPLCADESCQDRADLARCAGRYAAINIKLDKAGGLTEALALAAEARTLGLELMVGCMLSTSLGIAPAILAAQGARWVDIDGPLLLAADRDPPVRFDRGTAFPAPPALWG</sequence>
<dbReference type="PANTHER" id="PTHR48080:SF3">
    <property type="entry name" value="ENOLASE SUPERFAMILY MEMBER DDB_G0284701"/>
    <property type="match status" value="1"/>
</dbReference>
<evidence type="ECO:0000256" key="4">
    <source>
        <dbReference type="ARBA" id="ARBA00023235"/>
    </source>
</evidence>
<name>A0A2A4FR21_9SPHN</name>
<evidence type="ECO:0000259" key="8">
    <source>
        <dbReference type="SMART" id="SM00922"/>
    </source>
</evidence>
<feature type="active site" description="Proton acceptor; specific for (R)-substrate epimerization" evidence="5">
    <location>
        <position position="155"/>
    </location>
</feature>
<keyword evidence="2 6" id="KW-0479">Metal-binding</keyword>
<dbReference type="SUPFAM" id="SSF51604">
    <property type="entry name" value="Enolase C-terminal domain-like"/>
    <property type="match status" value="1"/>
</dbReference>
<dbReference type="AlphaFoldDB" id="A0A2A4FR21"/>
<dbReference type="Gene3D" id="3.30.390.10">
    <property type="entry name" value="Enolase-like, N-terminal domain"/>
    <property type="match status" value="1"/>
</dbReference>
<dbReference type="SFLD" id="SFLDG00180">
    <property type="entry name" value="muconate_cycloisomerase"/>
    <property type="match status" value="1"/>
</dbReference>
<dbReference type="SFLD" id="SFLDS00001">
    <property type="entry name" value="Enolase"/>
    <property type="match status" value="1"/>
</dbReference>
<accession>A0A2A4FR21</accession>
<feature type="binding site" evidence="6">
    <location>
        <position position="229"/>
    </location>
    <ligand>
        <name>Mg(2+)</name>
        <dbReference type="ChEBI" id="CHEBI:18420"/>
    </ligand>
</feature>
<dbReference type="SMART" id="SM00922">
    <property type="entry name" value="MR_MLE"/>
    <property type="match status" value="1"/>
</dbReference>
<proteinExistence type="inferred from homology"/>
<feature type="domain" description="Mandelate racemase/muconate lactonizing enzyme C-terminal" evidence="8">
    <location>
        <begin position="135"/>
        <end position="227"/>
    </location>
</feature>
<dbReference type="Pfam" id="PF02746">
    <property type="entry name" value="MR_MLE_N"/>
    <property type="match status" value="1"/>
</dbReference>
<feature type="binding site" evidence="6">
    <location>
        <position position="180"/>
    </location>
    <ligand>
        <name>Mg(2+)</name>
        <dbReference type="ChEBI" id="CHEBI:18420"/>
    </ligand>
</feature>
<evidence type="ECO:0000256" key="3">
    <source>
        <dbReference type="ARBA" id="ARBA00022842"/>
    </source>
</evidence>
<comment type="cofactor">
    <cofactor evidence="6 7">
        <name>Mg(2+)</name>
        <dbReference type="ChEBI" id="CHEBI:18420"/>
    </cofactor>
    <text evidence="6 7">Binds 1 Mg(2+) ion per subunit.</text>
</comment>
<dbReference type="InterPro" id="IPR013341">
    <property type="entry name" value="Mandelate_racemase_N_dom"/>
</dbReference>
<evidence type="ECO:0000256" key="1">
    <source>
        <dbReference type="ARBA" id="ARBA00008031"/>
    </source>
</evidence>
<dbReference type="PANTHER" id="PTHR48080">
    <property type="entry name" value="D-GALACTONATE DEHYDRATASE-RELATED"/>
    <property type="match status" value="1"/>
</dbReference>
<dbReference type="InterPro" id="IPR034603">
    <property type="entry name" value="Dipeptide_epimerase"/>
</dbReference>
<dbReference type="InterPro" id="IPR029017">
    <property type="entry name" value="Enolase-like_N"/>
</dbReference>
<feature type="active site" description="Proton acceptor; specific for (S)-substrate epimerization" evidence="5">
    <location>
        <position position="251"/>
    </location>
</feature>
<evidence type="ECO:0000256" key="2">
    <source>
        <dbReference type="ARBA" id="ARBA00022723"/>
    </source>
</evidence>
<dbReference type="SFLD" id="SFLDF00010">
    <property type="entry name" value="dipeptide_epimerase"/>
    <property type="match status" value="1"/>
</dbReference>
<evidence type="ECO:0000313" key="9">
    <source>
        <dbReference type="EMBL" id="PCE40617.1"/>
    </source>
</evidence>
<gene>
    <name evidence="9" type="ORF">COO09_19380</name>
</gene>
<keyword evidence="3 6" id="KW-0460">Magnesium</keyword>
<dbReference type="EC" id="5.1.1.-" evidence="7"/>
<evidence type="ECO:0000256" key="6">
    <source>
        <dbReference type="PIRSR" id="PIRSR634603-3"/>
    </source>
</evidence>
<comment type="similarity">
    <text evidence="1 7">Belongs to the mandelate racemase/muconate lactonizing enzyme family.</text>
</comment>
<dbReference type="RefSeq" id="WP_066967264.1">
    <property type="nucleotide sequence ID" value="NZ_CP023449.1"/>
</dbReference>
<keyword evidence="4 7" id="KW-0413">Isomerase</keyword>